<dbReference type="InterPro" id="IPR028939">
    <property type="entry name" value="P5C_Rdtase_cat_N"/>
</dbReference>
<accession>M2WUI7</accession>
<name>M2WUI7_9PSEU</name>
<evidence type="ECO:0000256" key="1">
    <source>
        <dbReference type="ARBA" id="ARBA00005525"/>
    </source>
</evidence>
<evidence type="ECO:0000259" key="3">
    <source>
        <dbReference type="Pfam" id="PF03807"/>
    </source>
</evidence>
<dbReference type="InterPro" id="IPR007061">
    <property type="entry name" value="MST-like"/>
</dbReference>
<dbReference type="PANTHER" id="PTHR11645:SF13">
    <property type="entry name" value="PYRROLINE-5-CARBOXYLATE REDUCTASE CATALYTIC N-TERMINAL DOMAIN-CONTAINING PROTEIN"/>
    <property type="match status" value="1"/>
</dbReference>
<dbReference type="Proteomes" id="UP000054226">
    <property type="component" value="Unassembled WGS sequence"/>
</dbReference>
<dbReference type="InterPro" id="IPR034660">
    <property type="entry name" value="DinB/YfiT-like"/>
</dbReference>
<dbReference type="InterPro" id="IPR029036">
    <property type="entry name" value="P5CR_dimer"/>
</dbReference>
<feature type="region of interest" description="Disordered" evidence="2">
    <location>
        <begin position="148"/>
        <end position="178"/>
    </location>
</feature>
<dbReference type="Gene3D" id="1.20.120.450">
    <property type="entry name" value="dinb family like domain"/>
    <property type="match status" value="1"/>
</dbReference>
<dbReference type="Pfam" id="PF04978">
    <property type="entry name" value="MST"/>
    <property type="match status" value="1"/>
</dbReference>
<dbReference type="GO" id="GO:0055129">
    <property type="term" value="P:L-proline biosynthetic process"/>
    <property type="evidence" value="ECO:0007669"/>
    <property type="project" value="TreeGrafter"/>
</dbReference>
<dbReference type="InterPro" id="IPR036291">
    <property type="entry name" value="NAD(P)-bd_dom_sf"/>
</dbReference>
<dbReference type="AlphaFoldDB" id="M2WUI7"/>
<comment type="caution">
    <text evidence="5">The sequence shown here is derived from an EMBL/GenBank/DDBJ whole genome shotgun (WGS) entry which is preliminary data.</text>
</comment>
<dbReference type="GO" id="GO:0004735">
    <property type="term" value="F:pyrroline-5-carboxylate reductase activity"/>
    <property type="evidence" value="ECO:0007669"/>
    <property type="project" value="UniProtKB-EC"/>
</dbReference>
<keyword evidence="5" id="KW-0560">Oxidoreductase</keyword>
<comment type="similarity">
    <text evidence="1">Belongs to the pyrroline-5-carboxylate reductase family.</text>
</comment>
<dbReference type="Gene3D" id="3.40.50.720">
    <property type="entry name" value="NAD(P)-binding Rossmann-like Domain"/>
    <property type="match status" value="1"/>
</dbReference>
<evidence type="ECO:0000313" key="5">
    <source>
        <dbReference type="EMBL" id="EME52416.1"/>
    </source>
</evidence>
<dbReference type="EMBL" id="AOHO01000075">
    <property type="protein sequence ID" value="EME52416.1"/>
    <property type="molecule type" value="Genomic_DNA"/>
</dbReference>
<feature type="domain" description="Pyrroline-5-carboxylate reductase dimerisation" evidence="4">
    <location>
        <begin position="331"/>
        <end position="431"/>
    </location>
</feature>
<gene>
    <name evidence="5" type="ORF">H074_32954</name>
</gene>
<feature type="compositionally biased region" description="Basic residues" evidence="2">
    <location>
        <begin position="153"/>
        <end position="175"/>
    </location>
</feature>
<evidence type="ECO:0000259" key="4">
    <source>
        <dbReference type="Pfam" id="PF14748"/>
    </source>
</evidence>
<dbReference type="PATRIC" id="fig|1284240.4.peg.6719"/>
<dbReference type="SUPFAM" id="SSF51735">
    <property type="entry name" value="NAD(P)-binding Rossmann-fold domains"/>
    <property type="match status" value="1"/>
</dbReference>
<evidence type="ECO:0000313" key="6">
    <source>
        <dbReference type="Proteomes" id="UP000054226"/>
    </source>
</evidence>
<keyword evidence="6" id="KW-1185">Reference proteome</keyword>
<dbReference type="Pfam" id="PF03807">
    <property type="entry name" value="F420_oxidored"/>
    <property type="match status" value="1"/>
</dbReference>
<dbReference type="EC" id="1.5.1.2" evidence="5"/>
<sequence>MIAAMTWTAPEVTRPSGDTAADERILLPSLLAWHRSTFLHKLAGLTGEQLAQASVPPSNMTLLGLIRHLAKVERFWFRLRYAAQDIEPLYDPALGKDHDFEVLDAAKAEEAYDILLEEIRLADEAAAGGSLDDTFDLRPRREPVLAAHALRPHDRRIRPPQRPRRPHPRTRRRPHGSLTMEYGFIGAGEITAAIVEGLSKDIADPPSIFLSPRSRSVGQELSARFANVEVRDSNQAVADSATTIVLAVRPPIAEEVLRDLTFRPDHVLISALAGVPLARLRDWAAPAGEVVRSIPLPPAARRQSLTAMYPDNPRARALFDSIGGSVVPAAEKDLDVFSGATATFAAHLDYLGTIAAWMTEQGIEDTTATTFTSHIFGQLGHSLLEQSGSLETLTGKHMTPGGLNEQFLTELRTSGVPDTVRQALDGILARLRDK</sequence>
<evidence type="ECO:0000256" key="2">
    <source>
        <dbReference type="SAM" id="MobiDB-lite"/>
    </source>
</evidence>
<dbReference type="SUPFAM" id="SSF109854">
    <property type="entry name" value="DinB/YfiT-like putative metalloenzymes"/>
    <property type="match status" value="1"/>
</dbReference>
<dbReference type="Pfam" id="PF14748">
    <property type="entry name" value="P5CR_dimer"/>
    <property type="match status" value="1"/>
</dbReference>
<protein>
    <submittedName>
        <fullName evidence="5">Pyrroline-5-carboxylate reductase</fullName>
        <ecNumber evidence="5">1.5.1.2</ecNumber>
    </submittedName>
</protein>
<organism evidence="5 6">
    <name type="scientific">Amycolatopsis decaplanina DSM 44594</name>
    <dbReference type="NCBI Taxonomy" id="1284240"/>
    <lineage>
        <taxon>Bacteria</taxon>
        <taxon>Bacillati</taxon>
        <taxon>Actinomycetota</taxon>
        <taxon>Actinomycetes</taxon>
        <taxon>Pseudonocardiales</taxon>
        <taxon>Pseudonocardiaceae</taxon>
        <taxon>Amycolatopsis</taxon>
    </lineage>
</organism>
<proteinExistence type="inferred from homology"/>
<feature type="domain" description="Pyrroline-5-carboxylate reductase catalytic N-terminal" evidence="3">
    <location>
        <begin position="182"/>
        <end position="274"/>
    </location>
</feature>
<dbReference type="PANTHER" id="PTHR11645">
    <property type="entry name" value="PYRROLINE-5-CARBOXYLATE REDUCTASE"/>
    <property type="match status" value="1"/>
</dbReference>
<reference evidence="5 6" key="1">
    <citation type="journal article" date="2013" name="Genome Announc.">
        <title>Draft Genome Sequence of Amycolatopsis decaplanina Strain DSM 44594T.</title>
        <authorList>
            <person name="Kaur N."/>
            <person name="Kumar S."/>
            <person name="Bala M."/>
            <person name="Raghava G.P."/>
            <person name="Mayilraj S."/>
        </authorList>
    </citation>
    <scope>NUCLEOTIDE SEQUENCE [LARGE SCALE GENOMIC DNA]</scope>
    <source>
        <strain evidence="5 6">DSM 44594</strain>
    </source>
</reference>